<dbReference type="PRINTS" id="PR00455">
    <property type="entry name" value="HTHTETR"/>
</dbReference>
<dbReference type="InterPro" id="IPR036271">
    <property type="entry name" value="Tet_transcr_reg_TetR-rel_C_sf"/>
</dbReference>
<dbReference type="Gene3D" id="1.10.357.10">
    <property type="entry name" value="Tetracycline Repressor, domain 2"/>
    <property type="match status" value="1"/>
</dbReference>
<keyword evidence="1 2" id="KW-0238">DNA-binding</keyword>
<dbReference type="InterPro" id="IPR001647">
    <property type="entry name" value="HTH_TetR"/>
</dbReference>
<dbReference type="EMBL" id="BBMR01000001">
    <property type="protein sequence ID" value="GAL16742.1"/>
    <property type="molecule type" value="Genomic_DNA"/>
</dbReference>
<evidence type="ECO:0000313" key="4">
    <source>
        <dbReference type="EMBL" id="GAL16742.1"/>
    </source>
</evidence>
<dbReference type="SUPFAM" id="SSF48498">
    <property type="entry name" value="Tetracyclin repressor-like, C-terminal domain"/>
    <property type="match status" value="1"/>
</dbReference>
<dbReference type="SUPFAM" id="SSF46689">
    <property type="entry name" value="Homeodomain-like"/>
    <property type="match status" value="1"/>
</dbReference>
<dbReference type="PROSITE" id="PS50977">
    <property type="entry name" value="HTH_TETR_2"/>
    <property type="match status" value="1"/>
</dbReference>
<organism evidence="4 5">
    <name type="scientific">Vibrio maritimus</name>
    <dbReference type="NCBI Taxonomy" id="990268"/>
    <lineage>
        <taxon>Bacteria</taxon>
        <taxon>Pseudomonadati</taxon>
        <taxon>Pseudomonadota</taxon>
        <taxon>Gammaproteobacteria</taxon>
        <taxon>Vibrionales</taxon>
        <taxon>Vibrionaceae</taxon>
        <taxon>Vibrio</taxon>
    </lineage>
</organism>
<reference evidence="4 5" key="1">
    <citation type="submission" date="2014-09" db="EMBL/GenBank/DDBJ databases">
        <title>Vibrio maritimus JCM 19235. (C45) whole genome shotgun sequence.</title>
        <authorList>
            <person name="Sawabe T."/>
            <person name="Meirelles P."/>
            <person name="Nakanishi M."/>
            <person name="Sayaka M."/>
            <person name="Hattori M."/>
            <person name="Ohkuma M."/>
        </authorList>
    </citation>
    <scope>NUCLEOTIDE SEQUENCE [LARGE SCALE GENOMIC DNA]</scope>
    <source>
        <strain evidence="5">JCM19235</strain>
    </source>
</reference>
<name>A0A090SB01_9VIBR</name>
<proteinExistence type="predicted"/>
<sequence>MDDDMDKKEKIIRVATRLFAERGFEKTPISTIVEEAKVSKGLVFHHFKNKNELLRAVFVHITEVINEVDSNDQHVAPDGHKVEALINSIFDGMTVREHRKMYQFNFSVMVHPTTRNIVLDLIQERYQALQSSTEEVFRAVSHPNPVVIAKMLVAEIDGIAMNYLLNDDFPIEEIRQAFINKYCC</sequence>
<evidence type="ECO:0000259" key="3">
    <source>
        <dbReference type="PROSITE" id="PS50977"/>
    </source>
</evidence>
<evidence type="ECO:0000256" key="2">
    <source>
        <dbReference type="PROSITE-ProRule" id="PRU00335"/>
    </source>
</evidence>
<feature type="domain" description="HTH tetR-type" evidence="3">
    <location>
        <begin position="5"/>
        <end position="65"/>
    </location>
</feature>
<gene>
    <name evidence="4" type="ORF">JCM19235_5291</name>
</gene>
<feature type="DNA-binding region" description="H-T-H motif" evidence="2">
    <location>
        <begin position="28"/>
        <end position="47"/>
    </location>
</feature>
<reference evidence="4 5" key="2">
    <citation type="submission" date="2014-09" db="EMBL/GenBank/DDBJ databases">
        <authorList>
            <consortium name="NBRP consortium"/>
            <person name="Sawabe T."/>
            <person name="Meirelles P."/>
            <person name="Nakanishi M."/>
            <person name="Sayaka M."/>
            <person name="Hattori M."/>
            <person name="Ohkuma M."/>
        </authorList>
    </citation>
    <scope>NUCLEOTIDE SEQUENCE [LARGE SCALE GENOMIC DNA]</scope>
    <source>
        <strain evidence="5">JCM19235</strain>
    </source>
</reference>
<dbReference type="Proteomes" id="UP000029228">
    <property type="component" value="Unassembled WGS sequence"/>
</dbReference>
<dbReference type="InterPro" id="IPR009057">
    <property type="entry name" value="Homeodomain-like_sf"/>
</dbReference>
<dbReference type="PANTHER" id="PTHR43479:SF11">
    <property type="entry name" value="ACREF_ENVCD OPERON REPRESSOR-RELATED"/>
    <property type="match status" value="1"/>
</dbReference>
<comment type="caution">
    <text evidence="4">The sequence shown here is derived from an EMBL/GenBank/DDBJ whole genome shotgun (WGS) entry which is preliminary data.</text>
</comment>
<dbReference type="AlphaFoldDB" id="A0A090SB01"/>
<evidence type="ECO:0000256" key="1">
    <source>
        <dbReference type="ARBA" id="ARBA00023125"/>
    </source>
</evidence>
<dbReference type="STRING" id="990268.JCM19235_5291"/>
<keyword evidence="5" id="KW-1185">Reference proteome</keyword>
<dbReference type="GO" id="GO:0003677">
    <property type="term" value="F:DNA binding"/>
    <property type="evidence" value="ECO:0007669"/>
    <property type="project" value="UniProtKB-UniRule"/>
</dbReference>
<dbReference type="Pfam" id="PF00440">
    <property type="entry name" value="TetR_N"/>
    <property type="match status" value="1"/>
</dbReference>
<dbReference type="PANTHER" id="PTHR43479">
    <property type="entry name" value="ACREF/ENVCD OPERON REPRESSOR-RELATED"/>
    <property type="match status" value="1"/>
</dbReference>
<dbReference type="InterPro" id="IPR050624">
    <property type="entry name" value="HTH-type_Tx_Regulator"/>
</dbReference>
<protein>
    <submittedName>
        <fullName evidence="4">Transcriptional regulator TetR family</fullName>
    </submittedName>
</protein>
<evidence type="ECO:0000313" key="5">
    <source>
        <dbReference type="Proteomes" id="UP000029228"/>
    </source>
</evidence>
<accession>A0A090SB01</accession>